<comment type="caution">
    <text evidence="2">The sequence shown here is derived from an EMBL/GenBank/DDBJ whole genome shotgun (WGS) entry which is preliminary data.</text>
</comment>
<accession>A0A916WS31</accession>
<organism evidence="2 3">
    <name type="scientific">Gordonia jinhuaensis</name>
    <dbReference type="NCBI Taxonomy" id="1517702"/>
    <lineage>
        <taxon>Bacteria</taxon>
        <taxon>Bacillati</taxon>
        <taxon>Actinomycetota</taxon>
        <taxon>Actinomycetes</taxon>
        <taxon>Mycobacteriales</taxon>
        <taxon>Gordoniaceae</taxon>
        <taxon>Gordonia</taxon>
    </lineage>
</organism>
<reference evidence="2" key="2">
    <citation type="submission" date="2020-09" db="EMBL/GenBank/DDBJ databases">
        <authorList>
            <person name="Sun Q."/>
            <person name="Zhou Y."/>
        </authorList>
    </citation>
    <scope>NUCLEOTIDE SEQUENCE</scope>
    <source>
        <strain evidence="2">CGMCC 1.12827</strain>
    </source>
</reference>
<evidence type="ECO:0000313" key="2">
    <source>
        <dbReference type="EMBL" id="GGB25248.1"/>
    </source>
</evidence>
<name>A0A916WS31_9ACTN</name>
<protein>
    <submittedName>
        <fullName evidence="2">Uncharacterized protein</fullName>
    </submittedName>
</protein>
<keyword evidence="3" id="KW-1185">Reference proteome</keyword>
<evidence type="ECO:0000256" key="1">
    <source>
        <dbReference type="SAM" id="MobiDB-lite"/>
    </source>
</evidence>
<dbReference type="EMBL" id="BMGC01000005">
    <property type="protein sequence ID" value="GGB25248.1"/>
    <property type="molecule type" value="Genomic_DNA"/>
</dbReference>
<feature type="region of interest" description="Disordered" evidence="1">
    <location>
        <begin position="1"/>
        <end position="50"/>
    </location>
</feature>
<sequence length="168" mass="17663">MRAMPPGRHRRDAPNPSASNRSVVRASVARPSAVNPSAVRPSVPSGSGPTPVRAWTGLPLIGLPLIGLPPTGLCPIRLHPMSMTPAGMYWVPIAVARPSSHANGWATNTTPRIPLQLLPPQPALPLQPLPSQNSRVQARPRVARRVASVPGAVVATRLARLGADVAAW</sequence>
<dbReference type="AlphaFoldDB" id="A0A916WS31"/>
<dbReference type="Proteomes" id="UP000621454">
    <property type="component" value="Unassembled WGS sequence"/>
</dbReference>
<reference evidence="2" key="1">
    <citation type="journal article" date="2014" name="Int. J. Syst. Evol. Microbiol.">
        <title>Complete genome sequence of Corynebacterium casei LMG S-19264T (=DSM 44701T), isolated from a smear-ripened cheese.</title>
        <authorList>
            <consortium name="US DOE Joint Genome Institute (JGI-PGF)"/>
            <person name="Walter F."/>
            <person name="Albersmeier A."/>
            <person name="Kalinowski J."/>
            <person name="Ruckert C."/>
        </authorList>
    </citation>
    <scope>NUCLEOTIDE SEQUENCE</scope>
    <source>
        <strain evidence="2">CGMCC 1.12827</strain>
    </source>
</reference>
<gene>
    <name evidence="2" type="ORF">GCM10011489_11860</name>
</gene>
<feature type="compositionally biased region" description="Low complexity" evidence="1">
    <location>
        <begin position="16"/>
        <end position="50"/>
    </location>
</feature>
<evidence type="ECO:0000313" key="3">
    <source>
        <dbReference type="Proteomes" id="UP000621454"/>
    </source>
</evidence>
<proteinExistence type="predicted"/>